<evidence type="ECO:0000256" key="1">
    <source>
        <dbReference type="ARBA" id="ARBA00001974"/>
    </source>
</evidence>
<comment type="pathway">
    <text evidence="2">Cofactor biosynthesis; ubiquinone biosynthesis.</text>
</comment>
<evidence type="ECO:0000256" key="2">
    <source>
        <dbReference type="ARBA" id="ARBA00004749"/>
    </source>
</evidence>
<evidence type="ECO:0000313" key="9">
    <source>
        <dbReference type="EMBL" id="RRC96985.1"/>
    </source>
</evidence>
<dbReference type="InterPro" id="IPR002938">
    <property type="entry name" value="FAD-bd"/>
</dbReference>
<name>A0A3P1SJS3_9GAMM</name>
<dbReference type="PANTHER" id="PTHR43876">
    <property type="entry name" value="UBIQUINONE BIOSYNTHESIS MONOOXYGENASE COQ6, MITOCHONDRIAL"/>
    <property type="match status" value="1"/>
</dbReference>
<keyword evidence="6" id="KW-0560">Oxidoreductase</keyword>
<sequence>MKYDIVIIGAGPAGLSFARSLKDSSLKVLLVERSSLETLRTPPEDGREIALTHLSVEMMKDSGAWQQLAKDDVSPICAAKVLDGDSSYTLNFDNTEADLDALGYLVPNDKIRKAYFEVVEGIDNLELLTETSVEDVGSTTENAWVQLSNGDRVECDLLVSADSRFSETRRKMGVPASMKDFSRTAIVCRMEHSVPHNQTAFECFHYGRTLAILPMTGNLSSIVVTVSSAEADSIFNMSEEAFAADIEQRLQGQLGNMKLYGRRHLYPLVAVHANKFISRRFAVIGDAAVGMHPVTAHGFNLGLRSQETLAKEIKSALAQSRDIGSASVLEKYQTNHMRVTKPLYMGTNLVVGLFTNDNFAAKVVRKATLRVANNFAPLKQIITRKLTEKKIDIPFFLPGLK</sequence>
<dbReference type="InterPro" id="IPR051205">
    <property type="entry name" value="UbiH/COQ6_monooxygenase"/>
</dbReference>
<dbReference type="Pfam" id="PF01494">
    <property type="entry name" value="FAD_binding_3"/>
    <property type="match status" value="1"/>
</dbReference>
<dbReference type="PANTHER" id="PTHR43876:SF25">
    <property type="entry name" value="MONOOXYGENASE NMA2164"/>
    <property type="match status" value="1"/>
</dbReference>
<organism evidence="9 10">
    <name type="scientific">Amphritea balenae</name>
    <dbReference type="NCBI Taxonomy" id="452629"/>
    <lineage>
        <taxon>Bacteria</taxon>
        <taxon>Pseudomonadati</taxon>
        <taxon>Pseudomonadota</taxon>
        <taxon>Gammaproteobacteria</taxon>
        <taxon>Oceanospirillales</taxon>
        <taxon>Oceanospirillaceae</taxon>
        <taxon>Amphritea</taxon>
    </lineage>
</organism>
<feature type="domain" description="FAD-binding" evidence="8">
    <location>
        <begin position="3"/>
        <end position="341"/>
    </location>
</feature>
<dbReference type="InterPro" id="IPR010971">
    <property type="entry name" value="UbiH/COQ6"/>
</dbReference>
<accession>A0A3P1SJS3</accession>
<dbReference type="GO" id="GO:0006744">
    <property type="term" value="P:ubiquinone biosynthetic process"/>
    <property type="evidence" value="ECO:0007669"/>
    <property type="project" value="UniProtKB-UniPathway"/>
</dbReference>
<dbReference type="EMBL" id="RQXV01000015">
    <property type="protein sequence ID" value="RRC96985.1"/>
    <property type="molecule type" value="Genomic_DNA"/>
</dbReference>
<evidence type="ECO:0000256" key="4">
    <source>
        <dbReference type="ARBA" id="ARBA00022630"/>
    </source>
</evidence>
<dbReference type="GO" id="GO:0004497">
    <property type="term" value="F:monooxygenase activity"/>
    <property type="evidence" value="ECO:0007669"/>
    <property type="project" value="UniProtKB-KW"/>
</dbReference>
<evidence type="ECO:0000256" key="6">
    <source>
        <dbReference type="ARBA" id="ARBA00023002"/>
    </source>
</evidence>
<dbReference type="SUPFAM" id="SSF51905">
    <property type="entry name" value="FAD/NAD(P)-binding domain"/>
    <property type="match status" value="1"/>
</dbReference>
<dbReference type="Gene3D" id="3.50.50.60">
    <property type="entry name" value="FAD/NAD(P)-binding domain"/>
    <property type="match status" value="2"/>
</dbReference>
<keyword evidence="4" id="KW-0285">Flavoprotein</keyword>
<proteinExistence type="inferred from homology"/>
<reference evidence="9 10" key="1">
    <citation type="submission" date="2018-11" db="EMBL/GenBank/DDBJ databases">
        <title>The draft genome sequence of Amphritea balenae JAMM 1525T.</title>
        <authorList>
            <person name="Fang Z."/>
            <person name="Zhang Y."/>
            <person name="Han X."/>
        </authorList>
    </citation>
    <scope>NUCLEOTIDE SEQUENCE [LARGE SCALE GENOMIC DNA]</scope>
    <source>
        <strain evidence="9 10">JAMM 1525</strain>
    </source>
</reference>
<evidence type="ECO:0000256" key="5">
    <source>
        <dbReference type="ARBA" id="ARBA00022827"/>
    </source>
</evidence>
<dbReference type="PRINTS" id="PR00420">
    <property type="entry name" value="RNGMNOXGNASE"/>
</dbReference>
<dbReference type="InterPro" id="IPR036188">
    <property type="entry name" value="FAD/NAD-bd_sf"/>
</dbReference>
<dbReference type="OrthoDB" id="9769565at2"/>
<evidence type="ECO:0000256" key="3">
    <source>
        <dbReference type="ARBA" id="ARBA00005349"/>
    </source>
</evidence>
<dbReference type="RefSeq" id="WP_124927909.1">
    <property type="nucleotide sequence ID" value="NZ_BMOH01000010.1"/>
</dbReference>
<gene>
    <name evidence="9" type="ORF">EHS89_19810</name>
</gene>
<dbReference type="Proteomes" id="UP000267535">
    <property type="component" value="Unassembled WGS sequence"/>
</dbReference>
<dbReference type="NCBIfam" id="TIGR01988">
    <property type="entry name" value="Ubi-OHases"/>
    <property type="match status" value="1"/>
</dbReference>
<keyword evidence="5" id="KW-0274">FAD</keyword>
<keyword evidence="10" id="KW-1185">Reference proteome</keyword>
<evidence type="ECO:0000313" key="10">
    <source>
        <dbReference type="Proteomes" id="UP000267535"/>
    </source>
</evidence>
<comment type="caution">
    <text evidence="9">The sequence shown here is derived from an EMBL/GenBank/DDBJ whole genome shotgun (WGS) entry which is preliminary data.</text>
</comment>
<evidence type="ECO:0000256" key="7">
    <source>
        <dbReference type="ARBA" id="ARBA00023033"/>
    </source>
</evidence>
<dbReference type="NCBIfam" id="NF006593">
    <property type="entry name" value="PRK09126.1"/>
    <property type="match status" value="1"/>
</dbReference>
<comment type="similarity">
    <text evidence="3">Belongs to the UbiH/COQ6 family.</text>
</comment>
<protein>
    <submittedName>
        <fullName evidence="9">FAD-dependent hydroxylase</fullName>
    </submittedName>
</protein>
<comment type="cofactor">
    <cofactor evidence="1">
        <name>FAD</name>
        <dbReference type="ChEBI" id="CHEBI:57692"/>
    </cofactor>
</comment>
<dbReference type="UniPathway" id="UPA00232"/>
<dbReference type="GO" id="GO:0016705">
    <property type="term" value="F:oxidoreductase activity, acting on paired donors, with incorporation or reduction of molecular oxygen"/>
    <property type="evidence" value="ECO:0007669"/>
    <property type="project" value="InterPro"/>
</dbReference>
<dbReference type="AlphaFoldDB" id="A0A3P1SJS3"/>
<evidence type="ECO:0000259" key="8">
    <source>
        <dbReference type="Pfam" id="PF01494"/>
    </source>
</evidence>
<dbReference type="GO" id="GO:0071949">
    <property type="term" value="F:FAD binding"/>
    <property type="evidence" value="ECO:0007669"/>
    <property type="project" value="InterPro"/>
</dbReference>
<keyword evidence="7" id="KW-0503">Monooxygenase</keyword>